<feature type="transmembrane region" description="Helical" evidence="6">
    <location>
        <begin position="73"/>
        <end position="99"/>
    </location>
</feature>
<comment type="caution">
    <text evidence="7">The sequence shown here is derived from an EMBL/GenBank/DDBJ whole genome shotgun (WGS) entry which is preliminary data.</text>
</comment>
<proteinExistence type="predicted"/>
<keyword evidence="8" id="KW-1185">Reference proteome</keyword>
<dbReference type="EMBL" id="MDYQ01000108">
    <property type="protein sequence ID" value="PRP82208.1"/>
    <property type="molecule type" value="Genomic_DNA"/>
</dbReference>
<reference evidence="7 8" key="1">
    <citation type="journal article" date="2018" name="Genome Biol. Evol.">
        <title>Multiple Roots of Fruiting Body Formation in Amoebozoa.</title>
        <authorList>
            <person name="Hillmann F."/>
            <person name="Forbes G."/>
            <person name="Novohradska S."/>
            <person name="Ferling I."/>
            <person name="Riege K."/>
            <person name="Groth M."/>
            <person name="Westermann M."/>
            <person name="Marz M."/>
            <person name="Spaller T."/>
            <person name="Winckler T."/>
            <person name="Schaap P."/>
            <person name="Glockner G."/>
        </authorList>
    </citation>
    <scope>NUCLEOTIDE SEQUENCE [LARGE SCALE GENOMIC DNA]</scope>
    <source>
        <strain evidence="7 8">Jena</strain>
    </source>
</reference>
<dbReference type="PANTHER" id="PTHR34292:SF2">
    <property type="entry name" value="OUTER SPORE WALL PROTEIN LDS1"/>
    <property type="match status" value="1"/>
</dbReference>
<evidence type="ECO:0008006" key="9">
    <source>
        <dbReference type="Google" id="ProtNLM"/>
    </source>
</evidence>
<evidence type="ECO:0000256" key="5">
    <source>
        <dbReference type="SAM" id="MobiDB-lite"/>
    </source>
</evidence>
<feature type="transmembrane region" description="Helical" evidence="6">
    <location>
        <begin position="36"/>
        <end position="61"/>
    </location>
</feature>
<evidence type="ECO:0000256" key="2">
    <source>
        <dbReference type="ARBA" id="ARBA00022692"/>
    </source>
</evidence>
<feature type="transmembrane region" description="Helical" evidence="6">
    <location>
        <begin position="131"/>
        <end position="153"/>
    </location>
</feature>
<evidence type="ECO:0000256" key="1">
    <source>
        <dbReference type="ARBA" id="ARBA00004141"/>
    </source>
</evidence>
<sequence length="291" mass="32429">MSARQRLPNVSGSSSWDYIIEGVMFFIIHPELWRHVMLPACCSIIVAIISLGVLLGTALVPQMHLLSEHMATWLAWILAILLVFVESGFVVALVCLILFETYEDRLVVHTMRLRGVELPDKGGTIGFIRQIFFAVIRLLVQVLFFFFSLPIHAIPVVGTGIYCGLNGWVYGWSLHAKYFELKDLSLGQQITFLRKNFMDYTLLGGAGTAMNLVPVAGILFYWTNVVGAALWAADMELGEVAFVRTRTDLWPQQTVGIESEGAVMLRTPEGERRATGTEKQALPHTSIDLSV</sequence>
<evidence type="ECO:0000256" key="3">
    <source>
        <dbReference type="ARBA" id="ARBA00022989"/>
    </source>
</evidence>
<protein>
    <recommendedName>
        <fullName evidence="9">Transmembrane protein</fullName>
    </recommendedName>
</protein>
<accession>A0A2P6NE23</accession>
<dbReference type="OrthoDB" id="10012223at2759"/>
<dbReference type="InterPro" id="IPR052786">
    <property type="entry name" value="Spore_wall_assembly"/>
</dbReference>
<evidence type="ECO:0000256" key="4">
    <source>
        <dbReference type="ARBA" id="ARBA00023136"/>
    </source>
</evidence>
<feature type="transmembrane region" description="Helical" evidence="6">
    <location>
        <begin position="200"/>
        <end position="222"/>
    </location>
</feature>
<evidence type="ECO:0000313" key="8">
    <source>
        <dbReference type="Proteomes" id="UP000241769"/>
    </source>
</evidence>
<dbReference type="STRING" id="1890364.A0A2P6NE23"/>
<evidence type="ECO:0000313" key="7">
    <source>
        <dbReference type="EMBL" id="PRP82208.1"/>
    </source>
</evidence>
<dbReference type="PANTHER" id="PTHR34292">
    <property type="entry name" value="OUTER SPORE WALL PROTEIN LDS1"/>
    <property type="match status" value="1"/>
</dbReference>
<feature type="region of interest" description="Disordered" evidence="5">
    <location>
        <begin position="268"/>
        <end position="291"/>
    </location>
</feature>
<keyword evidence="4 6" id="KW-0472">Membrane</keyword>
<keyword evidence="3 6" id="KW-1133">Transmembrane helix</keyword>
<comment type="subcellular location">
    <subcellularLocation>
        <location evidence="1">Membrane</location>
        <topology evidence="1">Multi-pass membrane protein</topology>
    </subcellularLocation>
</comment>
<dbReference type="AlphaFoldDB" id="A0A2P6NE23"/>
<evidence type="ECO:0000256" key="6">
    <source>
        <dbReference type="SAM" id="Phobius"/>
    </source>
</evidence>
<keyword evidence="2 6" id="KW-0812">Transmembrane</keyword>
<gene>
    <name evidence="7" type="ORF">PROFUN_10417</name>
</gene>
<dbReference type="Proteomes" id="UP000241769">
    <property type="component" value="Unassembled WGS sequence"/>
</dbReference>
<dbReference type="Pfam" id="PF07264">
    <property type="entry name" value="EI24"/>
    <property type="match status" value="1"/>
</dbReference>
<name>A0A2P6NE23_9EUKA</name>
<organism evidence="7 8">
    <name type="scientific">Planoprotostelium fungivorum</name>
    <dbReference type="NCBI Taxonomy" id="1890364"/>
    <lineage>
        <taxon>Eukaryota</taxon>
        <taxon>Amoebozoa</taxon>
        <taxon>Evosea</taxon>
        <taxon>Variosea</taxon>
        <taxon>Cavosteliida</taxon>
        <taxon>Cavosteliaceae</taxon>
        <taxon>Planoprotostelium</taxon>
    </lineage>
</organism>
<dbReference type="InterPro" id="IPR059112">
    <property type="entry name" value="CysZ/EI24"/>
</dbReference>
<dbReference type="InParanoid" id="A0A2P6NE23"/>